<feature type="compositionally biased region" description="Basic residues" evidence="1">
    <location>
        <begin position="1"/>
        <end position="10"/>
    </location>
</feature>
<proteinExistence type="predicted"/>
<dbReference type="AlphaFoldDB" id="A0A2H6KH17"/>
<accession>A0A2H6KH17</accession>
<dbReference type="GeneID" id="39876055"/>
<keyword evidence="2" id="KW-0418">Kinase</keyword>
<feature type="region of interest" description="Disordered" evidence="1">
    <location>
        <begin position="1"/>
        <end position="50"/>
    </location>
</feature>
<feature type="compositionally biased region" description="Basic and acidic residues" evidence="1">
    <location>
        <begin position="221"/>
        <end position="242"/>
    </location>
</feature>
<reference evidence="2 3" key="1">
    <citation type="journal article" date="2017" name="BMC Genomics">
        <title>Whole-genome assembly of Babesia ovata and comparative genomics between closely related pathogens.</title>
        <authorList>
            <person name="Yamagishi J."/>
            <person name="Asada M."/>
            <person name="Hakimi H."/>
            <person name="Tanaka T.Q."/>
            <person name="Sugimoto C."/>
            <person name="Kawazu S."/>
        </authorList>
    </citation>
    <scope>NUCLEOTIDE SEQUENCE [LARGE SCALE GENOMIC DNA]</scope>
    <source>
        <strain evidence="2 3">Miyake</strain>
    </source>
</reference>
<evidence type="ECO:0000313" key="3">
    <source>
        <dbReference type="Proteomes" id="UP000236319"/>
    </source>
</evidence>
<gene>
    <name evidence="2" type="ORF">BOVATA_037780</name>
</gene>
<feature type="region of interest" description="Disordered" evidence="1">
    <location>
        <begin position="191"/>
        <end position="242"/>
    </location>
</feature>
<keyword evidence="3" id="KW-1185">Reference proteome</keyword>
<dbReference type="Proteomes" id="UP000236319">
    <property type="component" value="Unassembled WGS sequence"/>
</dbReference>
<feature type="region of interest" description="Disordered" evidence="1">
    <location>
        <begin position="143"/>
        <end position="170"/>
    </location>
</feature>
<feature type="compositionally biased region" description="Polar residues" evidence="1">
    <location>
        <begin position="143"/>
        <end position="154"/>
    </location>
</feature>
<dbReference type="GO" id="GO:0016301">
    <property type="term" value="F:kinase activity"/>
    <property type="evidence" value="ECO:0007669"/>
    <property type="project" value="UniProtKB-KW"/>
</dbReference>
<comment type="caution">
    <text evidence="2">The sequence shown here is derived from an EMBL/GenBank/DDBJ whole genome shotgun (WGS) entry which is preliminary data.</text>
</comment>
<dbReference type="RefSeq" id="XP_028868528.1">
    <property type="nucleotide sequence ID" value="XM_029012695.1"/>
</dbReference>
<dbReference type="VEuPathDB" id="PiroplasmaDB:BOVATA_037780"/>
<protein>
    <submittedName>
        <fullName evidence="2">Kinase domain-containing protein, putative</fullName>
    </submittedName>
</protein>
<evidence type="ECO:0000313" key="2">
    <source>
        <dbReference type="EMBL" id="GBE62285.1"/>
    </source>
</evidence>
<organism evidence="2 3">
    <name type="scientific">Babesia ovata</name>
    <dbReference type="NCBI Taxonomy" id="189622"/>
    <lineage>
        <taxon>Eukaryota</taxon>
        <taxon>Sar</taxon>
        <taxon>Alveolata</taxon>
        <taxon>Apicomplexa</taxon>
        <taxon>Aconoidasida</taxon>
        <taxon>Piroplasmida</taxon>
        <taxon>Babesiidae</taxon>
        <taxon>Babesia</taxon>
    </lineage>
</organism>
<name>A0A2H6KH17_9APIC</name>
<dbReference type="EMBL" id="BDSA01000004">
    <property type="protein sequence ID" value="GBE62285.1"/>
    <property type="molecule type" value="Genomic_DNA"/>
</dbReference>
<evidence type="ECO:0000256" key="1">
    <source>
        <dbReference type="SAM" id="MobiDB-lite"/>
    </source>
</evidence>
<sequence>MAQGGKRKMKTPAGADEKDVGCVTPAVDPERDPAKRICTGGNKDGEQDRRKRMGLRQLEESLMRAQSSRDGFLRKCIVHLNWCLNTLRGNSPFGNGPDGAVYNPEADHSNDQWRKRLEEVIMAVMWLYNDALSGPRLWESSHLNTRPATSTSGNGSDGADGTQDPNHGTHEWQKRLQEAIMAAQSLFNDSLGGFRSDSTSNLSTPPATSPSVTGPDGQHGNPDDTRGKDKLPPQDSHDSEKE</sequence>
<keyword evidence="2" id="KW-0808">Transferase</keyword>
<feature type="compositionally biased region" description="Polar residues" evidence="1">
    <location>
        <begin position="196"/>
        <end position="212"/>
    </location>
</feature>